<keyword evidence="2" id="KW-1185">Reference proteome</keyword>
<dbReference type="GeneID" id="19309455"/>
<name>S7Q7X0_GLOTA</name>
<sequence>MTRSQWGYRFLILSVAFKIRALEVPLMIWLTHPLEGTCSSTRDIKYLKCHVLRVCALMLQASRRRKLSTRSLAGIGTDQDMKYDPDRGVSSLSSGVHRVRRRLRKDHELLAGTRSTIQGHSPPPYEATSPFRVFLIFATFYEAWNNATSGLSGNLPDGWGNGTLVPSAVQGSGSNGLARQCRPEKITFVVPLELRPHLVMHSSATTARQLPAQTRRDDATLRKVAFLKIAVSLRSILFTAILPRIERMSICSHVMTPTVEGVGKQDIRPDPARYHAFQRRVLGGIHMADRPII</sequence>
<dbReference type="Proteomes" id="UP000030669">
    <property type="component" value="Unassembled WGS sequence"/>
</dbReference>
<reference evidence="1 2" key="1">
    <citation type="journal article" date="2012" name="Science">
        <title>The Paleozoic origin of enzymatic lignin decomposition reconstructed from 31 fungal genomes.</title>
        <authorList>
            <person name="Floudas D."/>
            <person name="Binder M."/>
            <person name="Riley R."/>
            <person name="Barry K."/>
            <person name="Blanchette R.A."/>
            <person name="Henrissat B."/>
            <person name="Martinez A.T."/>
            <person name="Otillar R."/>
            <person name="Spatafora J.W."/>
            <person name="Yadav J.S."/>
            <person name="Aerts A."/>
            <person name="Benoit I."/>
            <person name="Boyd A."/>
            <person name="Carlson A."/>
            <person name="Copeland A."/>
            <person name="Coutinho P.M."/>
            <person name="de Vries R.P."/>
            <person name="Ferreira P."/>
            <person name="Findley K."/>
            <person name="Foster B."/>
            <person name="Gaskell J."/>
            <person name="Glotzer D."/>
            <person name="Gorecki P."/>
            <person name="Heitman J."/>
            <person name="Hesse C."/>
            <person name="Hori C."/>
            <person name="Igarashi K."/>
            <person name="Jurgens J.A."/>
            <person name="Kallen N."/>
            <person name="Kersten P."/>
            <person name="Kohler A."/>
            <person name="Kuees U."/>
            <person name="Kumar T.K.A."/>
            <person name="Kuo A."/>
            <person name="LaButti K."/>
            <person name="Larrondo L.F."/>
            <person name="Lindquist E."/>
            <person name="Ling A."/>
            <person name="Lombard V."/>
            <person name="Lucas S."/>
            <person name="Lundell T."/>
            <person name="Martin R."/>
            <person name="McLaughlin D.J."/>
            <person name="Morgenstern I."/>
            <person name="Morin E."/>
            <person name="Murat C."/>
            <person name="Nagy L.G."/>
            <person name="Nolan M."/>
            <person name="Ohm R.A."/>
            <person name="Patyshakuliyeva A."/>
            <person name="Rokas A."/>
            <person name="Ruiz-Duenas F.J."/>
            <person name="Sabat G."/>
            <person name="Salamov A."/>
            <person name="Samejima M."/>
            <person name="Schmutz J."/>
            <person name="Slot J.C."/>
            <person name="St John F."/>
            <person name="Stenlid J."/>
            <person name="Sun H."/>
            <person name="Sun S."/>
            <person name="Syed K."/>
            <person name="Tsang A."/>
            <person name="Wiebenga A."/>
            <person name="Young D."/>
            <person name="Pisabarro A."/>
            <person name="Eastwood D.C."/>
            <person name="Martin F."/>
            <person name="Cullen D."/>
            <person name="Grigoriev I.V."/>
            <person name="Hibbett D.S."/>
        </authorList>
    </citation>
    <scope>NUCLEOTIDE SEQUENCE [LARGE SCALE GENOMIC DNA]</scope>
    <source>
        <strain evidence="1 2">ATCC 11539</strain>
    </source>
</reference>
<proteinExistence type="predicted"/>
<dbReference type="RefSeq" id="XP_007865621.1">
    <property type="nucleotide sequence ID" value="XM_007867430.1"/>
</dbReference>
<dbReference type="HOGENOM" id="CLU_950119_0_0_1"/>
<dbReference type="KEGG" id="gtr:GLOTRDRAFT_93163"/>
<dbReference type="EMBL" id="KB469301">
    <property type="protein sequence ID" value="EPQ55538.1"/>
    <property type="molecule type" value="Genomic_DNA"/>
</dbReference>
<protein>
    <submittedName>
        <fullName evidence="1">Uncharacterized protein</fullName>
    </submittedName>
</protein>
<dbReference type="AlphaFoldDB" id="S7Q7X0"/>
<gene>
    <name evidence="1" type="ORF">GLOTRDRAFT_93163</name>
</gene>
<accession>S7Q7X0</accession>
<evidence type="ECO:0000313" key="2">
    <source>
        <dbReference type="Proteomes" id="UP000030669"/>
    </source>
</evidence>
<evidence type="ECO:0000313" key="1">
    <source>
        <dbReference type="EMBL" id="EPQ55538.1"/>
    </source>
</evidence>
<organism evidence="1 2">
    <name type="scientific">Gloeophyllum trabeum (strain ATCC 11539 / FP-39264 / Madison 617)</name>
    <name type="common">Brown rot fungus</name>
    <dbReference type="NCBI Taxonomy" id="670483"/>
    <lineage>
        <taxon>Eukaryota</taxon>
        <taxon>Fungi</taxon>
        <taxon>Dikarya</taxon>
        <taxon>Basidiomycota</taxon>
        <taxon>Agaricomycotina</taxon>
        <taxon>Agaricomycetes</taxon>
        <taxon>Gloeophyllales</taxon>
        <taxon>Gloeophyllaceae</taxon>
        <taxon>Gloeophyllum</taxon>
    </lineage>
</organism>